<feature type="region of interest" description="Disordered" evidence="1">
    <location>
        <begin position="302"/>
        <end position="339"/>
    </location>
</feature>
<evidence type="ECO:0000256" key="1">
    <source>
        <dbReference type="SAM" id="MobiDB-lite"/>
    </source>
</evidence>
<dbReference type="Gramene" id="KCW81370">
    <property type="protein sequence ID" value="KCW81370"/>
    <property type="gene ID" value="EUGRSUZ_C02754"/>
</dbReference>
<accession>A0A059CTV9</accession>
<sequence>MDPTTQKQPEEQERHSLGVLQLLQSASKELQNYTLFLTKDPQAPIRALLNLGNEISAPLDTDPSLFKLSHLLCNLQTALNELEATRGYGLRSIIRRQAIYYKISQLAGQIEREAQAYLDKDNIFRLVRTLDRSRDEGEQVKVLTELEERLSRGFDRDYQELILKAKVFQFLESILCDRSCPRTIREHAAQVMVALIRFNRNVFVGLVLMGPTLEALISMGSCRSMEVLTSLVALVRSPLIDEIESLGEVPRIMNLLRSRDPATRAAAFDCLCEIAYHGRKEVIEAMLEQGLIETLLELQRQEQIDHDHDRERDDRGRGSEDRNEEEDKEEEKRGGFHGGVAKFAVQVEVGEGLTNQERREFKMEILRRVKQACVSEAEAASVSAEVLWGSSP</sequence>
<dbReference type="OMA" id="CVEEREP"/>
<gene>
    <name evidence="2" type="ORF">EUGRSUZ_C02754</name>
</gene>
<dbReference type="AlphaFoldDB" id="A0A059CTV9"/>
<dbReference type="InParanoid" id="A0A059CTV9"/>
<dbReference type="Gene3D" id="1.25.10.10">
    <property type="entry name" value="Leucine-rich Repeat Variant"/>
    <property type="match status" value="1"/>
</dbReference>
<dbReference type="PANTHER" id="PTHR35834">
    <property type="entry name" value="ARMADILLO-TYPE FOLD PROTEIN-RELATED"/>
    <property type="match status" value="1"/>
</dbReference>
<organism evidence="2">
    <name type="scientific">Eucalyptus grandis</name>
    <name type="common">Flooded gum</name>
    <dbReference type="NCBI Taxonomy" id="71139"/>
    <lineage>
        <taxon>Eukaryota</taxon>
        <taxon>Viridiplantae</taxon>
        <taxon>Streptophyta</taxon>
        <taxon>Embryophyta</taxon>
        <taxon>Tracheophyta</taxon>
        <taxon>Spermatophyta</taxon>
        <taxon>Magnoliopsida</taxon>
        <taxon>eudicotyledons</taxon>
        <taxon>Gunneridae</taxon>
        <taxon>Pentapetalae</taxon>
        <taxon>rosids</taxon>
        <taxon>malvids</taxon>
        <taxon>Myrtales</taxon>
        <taxon>Myrtaceae</taxon>
        <taxon>Myrtoideae</taxon>
        <taxon>Eucalypteae</taxon>
        <taxon>Eucalyptus</taxon>
    </lineage>
</organism>
<protein>
    <submittedName>
        <fullName evidence="2">Uncharacterized protein</fullName>
    </submittedName>
</protein>
<proteinExistence type="predicted"/>
<feature type="compositionally biased region" description="Basic and acidic residues" evidence="1">
    <location>
        <begin position="302"/>
        <end position="321"/>
    </location>
</feature>
<evidence type="ECO:0000313" key="2">
    <source>
        <dbReference type="EMBL" id="KCW81370.1"/>
    </source>
</evidence>
<name>A0A059CTV9_EUCGR</name>
<dbReference type="PANTHER" id="PTHR35834:SF3">
    <property type="entry name" value="ARM REPEAT SUPERFAMILY PROTEIN"/>
    <property type="match status" value="1"/>
</dbReference>
<dbReference type="InterPro" id="IPR016024">
    <property type="entry name" value="ARM-type_fold"/>
</dbReference>
<dbReference type="EMBL" id="KK198755">
    <property type="protein sequence ID" value="KCW81370.1"/>
    <property type="molecule type" value="Genomic_DNA"/>
</dbReference>
<reference evidence="2" key="1">
    <citation type="submission" date="2013-07" db="EMBL/GenBank/DDBJ databases">
        <title>The genome of Eucalyptus grandis.</title>
        <authorList>
            <person name="Schmutz J."/>
            <person name="Hayes R."/>
            <person name="Myburg A."/>
            <person name="Tuskan G."/>
            <person name="Grattapaglia D."/>
            <person name="Rokhsar D.S."/>
        </authorList>
    </citation>
    <scope>NUCLEOTIDE SEQUENCE</scope>
    <source>
        <tissue evidence="2">Leaf extractions</tissue>
    </source>
</reference>
<dbReference type="InterPro" id="IPR011989">
    <property type="entry name" value="ARM-like"/>
</dbReference>
<dbReference type="SUPFAM" id="SSF48371">
    <property type="entry name" value="ARM repeat"/>
    <property type="match status" value="1"/>
</dbReference>